<reference evidence="2 3" key="1">
    <citation type="submission" date="2020-08" db="EMBL/GenBank/DDBJ databases">
        <title>Sequencing the genomes of 1000 actinobacteria strains.</title>
        <authorList>
            <person name="Klenk H.-P."/>
        </authorList>
    </citation>
    <scope>NUCLEOTIDE SEQUENCE [LARGE SCALE GENOMIC DNA]</scope>
    <source>
        <strain evidence="2 3">DSM 45886</strain>
    </source>
</reference>
<proteinExistence type="predicted"/>
<dbReference type="SUPFAM" id="SSF53300">
    <property type="entry name" value="vWA-like"/>
    <property type="match status" value="1"/>
</dbReference>
<name>A0A7W7WMD4_9ACTN</name>
<dbReference type="RefSeq" id="WP_184532832.1">
    <property type="nucleotide sequence ID" value="NZ_JACHJW010000001.1"/>
</dbReference>
<gene>
    <name evidence="2" type="ORF">FHR38_000794</name>
</gene>
<dbReference type="Pfam" id="PF00092">
    <property type="entry name" value="VWA"/>
    <property type="match status" value="1"/>
</dbReference>
<feature type="domain" description="VWFA" evidence="1">
    <location>
        <begin position="32"/>
        <end position="210"/>
    </location>
</feature>
<dbReference type="Proteomes" id="UP000578819">
    <property type="component" value="Unassembled WGS sequence"/>
</dbReference>
<evidence type="ECO:0000259" key="1">
    <source>
        <dbReference type="PROSITE" id="PS50234"/>
    </source>
</evidence>
<dbReference type="EMBL" id="JACHJW010000001">
    <property type="protein sequence ID" value="MBB4957061.1"/>
    <property type="molecule type" value="Genomic_DNA"/>
</dbReference>
<organism evidence="2 3">
    <name type="scientific">Micromonospora polyrhachis</name>
    <dbReference type="NCBI Taxonomy" id="1282883"/>
    <lineage>
        <taxon>Bacteria</taxon>
        <taxon>Bacillati</taxon>
        <taxon>Actinomycetota</taxon>
        <taxon>Actinomycetes</taxon>
        <taxon>Micromonosporales</taxon>
        <taxon>Micromonosporaceae</taxon>
        <taxon>Micromonospora</taxon>
    </lineage>
</organism>
<comment type="caution">
    <text evidence="2">The sequence shown here is derived from an EMBL/GenBank/DDBJ whole genome shotgun (WGS) entry which is preliminary data.</text>
</comment>
<dbReference type="SMART" id="SM00327">
    <property type="entry name" value="VWA"/>
    <property type="match status" value="1"/>
</dbReference>
<dbReference type="AlphaFoldDB" id="A0A7W7WMD4"/>
<dbReference type="InterPro" id="IPR036465">
    <property type="entry name" value="vWFA_dom_sf"/>
</dbReference>
<protein>
    <submittedName>
        <fullName evidence="2">Uncharacterized protein YegL</fullName>
    </submittedName>
</protein>
<dbReference type="Gene3D" id="3.40.50.410">
    <property type="entry name" value="von Willebrand factor, type A domain"/>
    <property type="match status" value="1"/>
</dbReference>
<keyword evidence="3" id="KW-1185">Reference proteome</keyword>
<sequence>MAGVESTGRAEPEVVEPIMNVRPRSAAPRPLPVLILADSSGSMADDNKIDTLNASIAGMFRDFAAQDSPRGLIHVAAIEFGGEEARLHLPMTPSPSAVWPELQPSGRTPIGGALSLAADLLRNEEIVPRRAYSPTVILVSDGKPTDDWQSGMERFLVSVRGAAALRIAVGIGQDIDDEAQRVLESFVANPAIPVFRAEDVHRVAQFFRWVTLRVTERVHSVKPDTIPPIDLRELQDLI</sequence>
<dbReference type="PROSITE" id="PS50234">
    <property type="entry name" value="VWFA"/>
    <property type="match status" value="1"/>
</dbReference>
<dbReference type="InterPro" id="IPR002035">
    <property type="entry name" value="VWF_A"/>
</dbReference>
<evidence type="ECO:0000313" key="3">
    <source>
        <dbReference type="Proteomes" id="UP000578819"/>
    </source>
</evidence>
<accession>A0A7W7WMD4</accession>
<evidence type="ECO:0000313" key="2">
    <source>
        <dbReference type="EMBL" id="MBB4957061.1"/>
    </source>
</evidence>